<name>A0A2A9CS44_9ACTN</name>
<dbReference type="Proteomes" id="UP000226079">
    <property type="component" value="Unassembled WGS sequence"/>
</dbReference>
<dbReference type="EMBL" id="PDJC01000001">
    <property type="protein sequence ID" value="PFG17188.1"/>
    <property type="molecule type" value="Genomic_DNA"/>
</dbReference>
<dbReference type="RefSeq" id="WP_098460645.1">
    <property type="nucleotide sequence ID" value="NZ_PDJC01000001.1"/>
</dbReference>
<sequence>MTYTVPPSTPADGNIKTLWVPAIADIRAPKLSELSAGTVVDISLYITKGGFEFQPEQQYIEDGREPLKFVGQALGNVSVSNTAVTVIDNTGGPYEAEHNAAIEALVGDGYIVRRYGPAWDAALAATTQKVTVLDCAAGEKTRMAAEANSSFRSKVPLAVRDYAQDVAIATS</sequence>
<gene>
    <name evidence="1" type="ORF">ATK74_1751</name>
</gene>
<evidence type="ECO:0000313" key="2">
    <source>
        <dbReference type="Proteomes" id="UP000226079"/>
    </source>
</evidence>
<dbReference type="Pfam" id="PF25595">
    <property type="entry name" value="Phage_TTP_16"/>
    <property type="match status" value="1"/>
</dbReference>
<dbReference type="InterPro" id="IPR058009">
    <property type="entry name" value="TTP_Phage_16"/>
</dbReference>
<reference evidence="1 2" key="1">
    <citation type="submission" date="2017-10" db="EMBL/GenBank/DDBJ databases">
        <title>Sequencing the genomes of 1000 actinobacteria strains.</title>
        <authorList>
            <person name="Klenk H.-P."/>
        </authorList>
    </citation>
    <scope>NUCLEOTIDE SEQUENCE [LARGE SCALE GENOMIC DNA]</scope>
    <source>
        <strain evidence="1 2">DSM 15597</strain>
    </source>
</reference>
<accession>A0A2A9CS44</accession>
<evidence type="ECO:0000313" key="1">
    <source>
        <dbReference type="EMBL" id="PFG17188.1"/>
    </source>
</evidence>
<comment type="caution">
    <text evidence="1">The sequence shown here is derived from an EMBL/GenBank/DDBJ whole genome shotgun (WGS) entry which is preliminary data.</text>
</comment>
<dbReference type="AlphaFoldDB" id="A0A2A9CS44"/>
<proteinExistence type="predicted"/>
<keyword evidence="2" id="KW-1185">Reference proteome</keyword>
<organism evidence="1 2">
    <name type="scientific">Propionicimonas paludicola</name>
    <dbReference type="NCBI Taxonomy" id="185243"/>
    <lineage>
        <taxon>Bacteria</taxon>
        <taxon>Bacillati</taxon>
        <taxon>Actinomycetota</taxon>
        <taxon>Actinomycetes</taxon>
        <taxon>Propionibacteriales</taxon>
        <taxon>Nocardioidaceae</taxon>
        <taxon>Propionicimonas</taxon>
    </lineage>
</organism>
<protein>
    <submittedName>
        <fullName evidence="1">Uncharacterized protein</fullName>
    </submittedName>
</protein>
<dbReference type="OrthoDB" id="4940083at2"/>